<dbReference type="Proteomes" id="UP001217325">
    <property type="component" value="Unassembled WGS sequence"/>
</dbReference>
<dbReference type="PANTHER" id="PTHR42695:SF5">
    <property type="entry name" value="GLUTAMINE AMIDOTRANSFERASE YLR126C-RELATED"/>
    <property type="match status" value="1"/>
</dbReference>
<organism evidence="2 3">
    <name type="scientific">Rhodococcus qingshengii</name>
    <dbReference type="NCBI Taxonomy" id="334542"/>
    <lineage>
        <taxon>Bacteria</taxon>
        <taxon>Bacillati</taxon>
        <taxon>Actinomycetota</taxon>
        <taxon>Actinomycetes</taxon>
        <taxon>Mycobacteriales</taxon>
        <taxon>Nocardiaceae</taxon>
        <taxon>Rhodococcus</taxon>
        <taxon>Rhodococcus erythropolis group</taxon>
    </lineage>
</organism>
<protein>
    <submittedName>
        <fullName evidence="2">Type 1 glutamine amidotransferase</fullName>
    </submittedName>
</protein>
<feature type="domain" description="Glutamine amidotransferase" evidence="1">
    <location>
        <begin position="41"/>
        <end position="179"/>
    </location>
</feature>
<dbReference type="GO" id="GO:0005829">
    <property type="term" value="C:cytosol"/>
    <property type="evidence" value="ECO:0007669"/>
    <property type="project" value="TreeGrafter"/>
</dbReference>
<keyword evidence="2" id="KW-0315">Glutamine amidotransferase</keyword>
<sequence length="234" mass="25562">MHFLELRHAQCEPPAAYSPVLESYGDVQTVLLGTDPLPAHRRFDAVIVMGGPMGVGDQGEVEWLASEIEYIRDLVESDVPVWGVCLGSQLLAAALGARVYTGAVPEVGVEEITLTVEGRQDPVWGGLPSTFPAMQWHSDTFDIPNGAVRLAGSAKYPNQLFRYKQSYAVQFHLEASSAVAREWMELAEYRDSLHASLGADGPRIFMQQLGATESQGLEIAAAVMEKWLKSISTE</sequence>
<dbReference type="InterPro" id="IPR017926">
    <property type="entry name" value="GATASE"/>
</dbReference>
<dbReference type="RefSeq" id="WP_233272384.1">
    <property type="nucleotide sequence ID" value="NZ_JAGYWW010000111.1"/>
</dbReference>
<dbReference type="Gene3D" id="3.40.50.880">
    <property type="match status" value="1"/>
</dbReference>
<evidence type="ECO:0000313" key="3">
    <source>
        <dbReference type="Proteomes" id="UP001217325"/>
    </source>
</evidence>
<dbReference type="AlphaFoldDB" id="A0AAW6LJV6"/>
<reference evidence="2" key="1">
    <citation type="submission" date="2023-02" db="EMBL/GenBank/DDBJ databases">
        <title>A novel hydrolase synthesized by Rhodococcus erythropolis HQ is responsible for the detoxification of Zearalenone.</title>
        <authorList>
            <person name="Hu J."/>
            <person name="Xu J."/>
        </authorList>
    </citation>
    <scope>NUCLEOTIDE SEQUENCE</scope>
    <source>
        <strain evidence="2">HQ</strain>
    </source>
</reference>
<gene>
    <name evidence="2" type="ORF">PXH69_16375</name>
</gene>
<accession>A0AAW6LJV6</accession>
<dbReference type="PROSITE" id="PS51273">
    <property type="entry name" value="GATASE_TYPE_1"/>
    <property type="match status" value="1"/>
</dbReference>
<dbReference type="SUPFAM" id="SSF52317">
    <property type="entry name" value="Class I glutamine amidotransferase-like"/>
    <property type="match status" value="1"/>
</dbReference>
<comment type="caution">
    <text evidence="2">The sequence shown here is derived from an EMBL/GenBank/DDBJ whole genome shotgun (WGS) entry which is preliminary data.</text>
</comment>
<dbReference type="EMBL" id="JARDXE010000009">
    <property type="protein sequence ID" value="MDE8646541.1"/>
    <property type="molecule type" value="Genomic_DNA"/>
</dbReference>
<dbReference type="InterPro" id="IPR029062">
    <property type="entry name" value="Class_I_gatase-like"/>
</dbReference>
<name>A0AAW6LJV6_RHOSG</name>
<dbReference type="CDD" id="cd01741">
    <property type="entry name" value="GATase1_1"/>
    <property type="match status" value="1"/>
</dbReference>
<evidence type="ECO:0000259" key="1">
    <source>
        <dbReference type="Pfam" id="PF00117"/>
    </source>
</evidence>
<dbReference type="PANTHER" id="PTHR42695">
    <property type="entry name" value="GLUTAMINE AMIDOTRANSFERASE YLR126C-RELATED"/>
    <property type="match status" value="1"/>
</dbReference>
<dbReference type="Pfam" id="PF00117">
    <property type="entry name" value="GATase"/>
    <property type="match status" value="1"/>
</dbReference>
<dbReference type="InterPro" id="IPR044992">
    <property type="entry name" value="ChyE-like"/>
</dbReference>
<evidence type="ECO:0000313" key="2">
    <source>
        <dbReference type="EMBL" id="MDE8646541.1"/>
    </source>
</evidence>
<proteinExistence type="predicted"/>